<dbReference type="OrthoDB" id="6878627at2"/>
<comment type="caution">
    <text evidence="1">The sequence shown here is derived from an EMBL/GenBank/DDBJ whole genome shotgun (WGS) entry which is preliminary data.</text>
</comment>
<protein>
    <recommendedName>
        <fullName evidence="3">DUF4365 domain-containing protein</fullName>
    </recommendedName>
</protein>
<organism evidence="1 2">
    <name type="scientific">Photobacterium jeanii</name>
    <dbReference type="NCBI Taxonomy" id="858640"/>
    <lineage>
        <taxon>Bacteria</taxon>
        <taxon>Pseudomonadati</taxon>
        <taxon>Pseudomonadota</taxon>
        <taxon>Gammaproteobacteria</taxon>
        <taxon>Vibrionales</taxon>
        <taxon>Vibrionaceae</taxon>
        <taxon>Photobacterium</taxon>
    </lineage>
</organism>
<keyword evidence="2" id="KW-1185">Reference proteome</keyword>
<dbReference type="STRING" id="858640.A3K86_18540"/>
<dbReference type="EMBL" id="LVHF01000033">
    <property type="protein sequence ID" value="OAN10979.1"/>
    <property type="molecule type" value="Genomic_DNA"/>
</dbReference>
<gene>
    <name evidence="1" type="ORF">A3K86_18540</name>
</gene>
<accession>A0A178K0X3</accession>
<dbReference type="Proteomes" id="UP000078503">
    <property type="component" value="Unassembled WGS sequence"/>
</dbReference>
<dbReference type="RefSeq" id="WP_068334852.1">
    <property type="nucleotide sequence ID" value="NZ_LVHF01000033.1"/>
</dbReference>
<proteinExistence type="predicted"/>
<evidence type="ECO:0000313" key="1">
    <source>
        <dbReference type="EMBL" id="OAN10979.1"/>
    </source>
</evidence>
<name>A0A178K0X3_9GAMM</name>
<dbReference type="AlphaFoldDB" id="A0A178K0X3"/>
<reference evidence="1 2" key="1">
    <citation type="submission" date="2016-03" db="EMBL/GenBank/DDBJ databases">
        <title>Photobacterium proteolyticum sp. nov. a protease producing bacterium isolated from ocean sediments of Laizhou Bay.</title>
        <authorList>
            <person name="Li Y."/>
        </authorList>
    </citation>
    <scope>NUCLEOTIDE SEQUENCE [LARGE SCALE GENOMIC DNA]</scope>
    <source>
        <strain evidence="1 2">R-40508</strain>
    </source>
</reference>
<evidence type="ECO:0008006" key="3">
    <source>
        <dbReference type="Google" id="ProtNLM"/>
    </source>
</evidence>
<evidence type="ECO:0000313" key="2">
    <source>
        <dbReference type="Proteomes" id="UP000078503"/>
    </source>
</evidence>
<sequence>MSEFEGEVNLGKLGEEEFSRWCTAAKLVANRSLEEDTNGWDHLIEFPYLKFDGPRDKQPKPIECKVQVKSTQRTDGGVNIKLSALKRLVDYTSPTFIVFYEYDDSDAPVLENSYLVHVDKTLIYRVLKKIRENDLLDKPEKLNHIKLWVNYNDSLKLSRNDGEALRDKIMTFVPGGIVKYQQDKHVLTETVGYEDGGYQFRFNAVPDELEDYLMKRALGVAKSLNIKDTIMLDTRFQLEGINVQESQEAEIELLPQREDLCKLRFKTAQYSPAISFDAELVKVPSILERSARMLFKTNLFSIEFGSISSKGIERVTFHGTLDNKASLDDCIGFFKVFNPENSDNPLILEIDMEKYDSPLIEELCLSHKYGDFIDLAHNLRFLQSGFEIDNSLLVNIKQLVEEKSRIRLLCDLLRNDAGRIKFKYPDVPENERFRKQDEAKHLFTTMVNIGGSSFGVVALLHARYLKEFEYHAYSAEILDTISLHQQAPTQELLEELEQKAFKRLELDQG</sequence>